<dbReference type="SMART" id="SM00248">
    <property type="entry name" value="ANK"/>
    <property type="match status" value="3"/>
</dbReference>
<protein>
    <submittedName>
        <fullName evidence="4">Uncharacterized protein</fullName>
    </submittedName>
</protein>
<gene>
    <name evidence="4" type="ORF">RJ639_028400</name>
</gene>
<reference evidence="4" key="1">
    <citation type="submission" date="2022-12" db="EMBL/GenBank/DDBJ databases">
        <title>Draft genome assemblies for two species of Escallonia (Escalloniales).</title>
        <authorList>
            <person name="Chanderbali A."/>
            <person name="Dervinis C."/>
            <person name="Anghel I."/>
            <person name="Soltis D."/>
            <person name="Soltis P."/>
            <person name="Zapata F."/>
        </authorList>
    </citation>
    <scope>NUCLEOTIDE SEQUENCE</scope>
    <source>
        <strain evidence="4">UCBG64.0493</strain>
        <tissue evidence="4">Leaf</tissue>
    </source>
</reference>
<dbReference type="GO" id="GO:0005096">
    <property type="term" value="F:GTPase activator activity"/>
    <property type="evidence" value="ECO:0007669"/>
    <property type="project" value="InterPro"/>
</dbReference>
<dbReference type="SUPFAM" id="SSF48403">
    <property type="entry name" value="Ankyrin repeat"/>
    <property type="match status" value="1"/>
</dbReference>
<keyword evidence="2" id="KW-0862">Zinc</keyword>
<organism evidence="4 5">
    <name type="scientific">Escallonia herrerae</name>
    <dbReference type="NCBI Taxonomy" id="1293975"/>
    <lineage>
        <taxon>Eukaryota</taxon>
        <taxon>Viridiplantae</taxon>
        <taxon>Streptophyta</taxon>
        <taxon>Embryophyta</taxon>
        <taxon>Tracheophyta</taxon>
        <taxon>Spermatophyta</taxon>
        <taxon>Magnoliopsida</taxon>
        <taxon>eudicotyledons</taxon>
        <taxon>Gunneridae</taxon>
        <taxon>Pentapetalae</taxon>
        <taxon>asterids</taxon>
        <taxon>campanulids</taxon>
        <taxon>Escalloniales</taxon>
        <taxon>Escalloniaceae</taxon>
        <taxon>Escallonia</taxon>
    </lineage>
</organism>
<evidence type="ECO:0000256" key="2">
    <source>
        <dbReference type="ARBA" id="ARBA00022833"/>
    </source>
</evidence>
<dbReference type="PROSITE" id="PS50088">
    <property type="entry name" value="ANK_REPEAT"/>
    <property type="match status" value="2"/>
</dbReference>
<dbReference type="InterPro" id="IPR002110">
    <property type="entry name" value="Ankyrin_rpt"/>
</dbReference>
<dbReference type="GO" id="GO:0046872">
    <property type="term" value="F:metal ion binding"/>
    <property type="evidence" value="ECO:0007669"/>
    <property type="project" value="UniProtKB-KW"/>
</dbReference>
<keyword evidence="1" id="KW-0479">Metal-binding</keyword>
<dbReference type="Pfam" id="PF12796">
    <property type="entry name" value="Ank_2"/>
    <property type="match status" value="1"/>
</dbReference>
<comment type="caution">
    <text evidence="4">The sequence shown here is derived from an EMBL/GenBank/DDBJ whole genome shotgun (WGS) entry which is preliminary data.</text>
</comment>
<dbReference type="InterPro" id="IPR036770">
    <property type="entry name" value="Ankyrin_rpt-contain_sf"/>
</dbReference>
<feature type="repeat" description="ANK" evidence="3">
    <location>
        <begin position="426"/>
        <end position="458"/>
    </location>
</feature>
<evidence type="ECO:0000313" key="5">
    <source>
        <dbReference type="Proteomes" id="UP001188597"/>
    </source>
</evidence>
<dbReference type="AlphaFoldDB" id="A0AA88XD88"/>
<evidence type="ECO:0000313" key="4">
    <source>
        <dbReference type="EMBL" id="KAK3040150.1"/>
    </source>
</evidence>
<proteinExistence type="predicted"/>
<keyword evidence="3" id="KW-0040">ANK repeat</keyword>
<dbReference type="EMBL" id="JAVXUP010000060">
    <property type="protein sequence ID" value="KAK3040150.1"/>
    <property type="molecule type" value="Genomic_DNA"/>
</dbReference>
<evidence type="ECO:0000256" key="3">
    <source>
        <dbReference type="PROSITE-ProRule" id="PRU00023"/>
    </source>
</evidence>
<name>A0AA88XD88_9ASTE</name>
<feature type="repeat" description="ANK" evidence="3">
    <location>
        <begin position="393"/>
        <end position="425"/>
    </location>
</feature>
<dbReference type="PANTHER" id="PTHR23180:SF244">
    <property type="entry name" value="ADP-RIBOSYLATION FACTOR GTPASE-ACTIVATING PROTEIN AGD2"/>
    <property type="match status" value="1"/>
</dbReference>
<keyword evidence="5" id="KW-1185">Reference proteome</keyword>
<dbReference type="PROSITE" id="PS50297">
    <property type="entry name" value="ANK_REP_REGION"/>
    <property type="match status" value="2"/>
</dbReference>
<dbReference type="Gene3D" id="1.25.40.20">
    <property type="entry name" value="Ankyrin repeat-containing domain"/>
    <property type="match status" value="1"/>
</dbReference>
<evidence type="ECO:0000256" key="1">
    <source>
        <dbReference type="ARBA" id="ARBA00022723"/>
    </source>
</evidence>
<dbReference type="InterPro" id="IPR045258">
    <property type="entry name" value="ACAP1/2/3-like"/>
</dbReference>
<dbReference type="Proteomes" id="UP001188597">
    <property type="component" value="Unassembled WGS sequence"/>
</dbReference>
<dbReference type="PANTHER" id="PTHR23180">
    <property type="entry name" value="CENTAURIN/ARF"/>
    <property type="match status" value="1"/>
</dbReference>
<sequence length="486" mass="54694">MPDEEQGSPRFLRDETRAQQGKLAEDLVNIELFLGNPKMTVWIGSSLRDDIKVKFLISCGVICMCSRGRPQICPAVISRLKTLLKTSKRHLAPNTVKNRAQPPQVRIRSGFGENSYASWFRSWALKPIQKITAIQSMAPAQTVLQDVETLYPKIDKVAVPGLSRHNAFDNALSQTTLKISQKLQFLGHSMLMVLPYSEIARLVAYYYMDTPIERFSKWETSFSRNLKSLIQKLQLKAVSRFGRVISRFKTYPSLKLHIGDAPEQTRYGSQTSPLITKPSPTDAGHQKEKYILAKYVEKQLVSREATASGDSYYATSIWEAVKTNNLREVYRLIATSDVNIVNTTYDALGGVNLHHDSQEHDLQEGFCDFDEKRYDPAACQKIKDSSKSDKCLQGCSLLHLACQAGYPLMLELLLQFGSDINKCDYHGRTPLHHCISAENNQLAKILLRRGARTTIKDGGGLGPLERAMEMGAITDEELFVLLAEFK</sequence>
<accession>A0AA88XD88</accession>